<evidence type="ECO:0000259" key="1">
    <source>
        <dbReference type="PROSITE" id="PS51186"/>
    </source>
</evidence>
<organism evidence="2 3">
    <name type="scientific">Geotalea uraniireducens (strain Rf4)</name>
    <name type="common">Geobacter uraniireducens</name>
    <dbReference type="NCBI Taxonomy" id="351605"/>
    <lineage>
        <taxon>Bacteria</taxon>
        <taxon>Pseudomonadati</taxon>
        <taxon>Thermodesulfobacteriota</taxon>
        <taxon>Desulfuromonadia</taxon>
        <taxon>Geobacterales</taxon>
        <taxon>Geobacteraceae</taxon>
        <taxon>Geotalea</taxon>
    </lineage>
</organism>
<reference evidence="2 3" key="1">
    <citation type="submission" date="2007-05" db="EMBL/GenBank/DDBJ databases">
        <title>Complete sequence of Geobacter uraniireducens Rf4.</title>
        <authorList>
            <consortium name="US DOE Joint Genome Institute"/>
            <person name="Copeland A."/>
            <person name="Lucas S."/>
            <person name="Lapidus A."/>
            <person name="Barry K."/>
            <person name="Detter J.C."/>
            <person name="Glavina del Rio T."/>
            <person name="Hammon N."/>
            <person name="Israni S."/>
            <person name="Dalin E."/>
            <person name="Tice H."/>
            <person name="Pitluck S."/>
            <person name="Chertkov O."/>
            <person name="Brettin T."/>
            <person name="Bruce D."/>
            <person name="Han C."/>
            <person name="Schmutz J."/>
            <person name="Larimer F."/>
            <person name="Land M."/>
            <person name="Hauser L."/>
            <person name="Kyrpides N."/>
            <person name="Mikhailova N."/>
            <person name="Shelobolina E."/>
            <person name="Aklujkar M."/>
            <person name="Lovley D."/>
            <person name="Richardson P."/>
        </authorList>
    </citation>
    <scope>NUCLEOTIDE SEQUENCE [LARGE SCALE GENOMIC DNA]</scope>
    <source>
        <strain evidence="2 3">Rf4</strain>
    </source>
</reference>
<name>A5GAI5_GEOUR</name>
<dbReference type="CDD" id="cd04301">
    <property type="entry name" value="NAT_SF"/>
    <property type="match status" value="1"/>
</dbReference>
<sequence>MKTDRFRHEDIDSFLHLAADEGWLCDRWEFGFLLGAFPDGCFVVRGADGPLAFVTAVSYGTSGWIGNLIVRSDQRGLGVGKGLMKQAIAALQDVGTETVWLTASQAGRPIYEKLGFTAVDEVKRWAGYGSGDLVPEEGTICFEKMVETDRAGWGDERKALLLAVSKRGTAYESRDGFIVRQRCGNVTQLGPWGCSSIDDAAALLDRAIIGVGAGNPVVLDVPAGNVAAAGLLDSRGFTVRGGTVLMSLGRPAAYRPDNVYALASMGSIG</sequence>
<dbReference type="RefSeq" id="WP_011938136.1">
    <property type="nucleotide sequence ID" value="NC_009483.1"/>
</dbReference>
<dbReference type="PROSITE" id="PS51186">
    <property type="entry name" value="GNAT"/>
    <property type="match status" value="1"/>
</dbReference>
<dbReference type="GO" id="GO:0016747">
    <property type="term" value="F:acyltransferase activity, transferring groups other than amino-acyl groups"/>
    <property type="evidence" value="ECO:0007669"/>
    <property type="project" value="InterPro"/>
</dbReference>
<dbReference type="InterPro" id="IPR016181">
    <property type="entry name" value="Acyl_CoA_acyltransferase"/>
</dbReference>
<dbReference type="InterPro" id="IPR041496">
    <property type="entry name" value="YitH/HolE_GNAT"/>
</dbReference>
<keyword evidence="3" id="KW-1185">Reference proteome</keyword>
<dbReference type="PANTHER" id="PTHR47237">
    <property type="entry name" value="SLL0310 PROTEIN"/>
    <property type="match status" value="1"/>
</dbReference>
<dbReference type="SUPFAM" id="SSF55729">
    <property type="entry name" value="Acyl-CoA N-acyltransferases (Nat)"/>
    <property type="match status" value="1"/>
</dbReference>
<dbReference type="PANTHER" id="PTHR47237:SF1">
    <property type="entry name" value="SLL0310 PROTEIN"/>
    <property type="match status" value="1"/>
</dbReference>
<dbReference type="KEGG" id="gur:Gura_1210"/>
<feature type="domain" description="N-acetyltransferase" evidence="1">
    <location>
        <begin position="1"/>
        <end position="147"/>
    </location>
</feature>
<gene>
    <name evidence="2" type="ordered locus">Gura_1210</name>
</gene>
<dbReference type="InterPro" id="IPR000182">
    <property type="entry name" value="GNAT_dom"/>
</dbReference>
<dbReference type="Pfam" id="PF13508">
    <property type="entry name" value="Acetyltransf_7"/>
    <property type="match status" value="1"/>
</dbReference>
<accession>A5GAI5</accession>
<dbReference type="Pfam" id="PF18014">
    <property type="entry name" value="Acetyltransf_18"/>
    <property type="match status" value="1"/>
</dbReference>
<dbReference type="OrthoDB" id="5393364at2"/>
<dbReference type="AlphaFoldDB" id="A5GAI5"/>
<dbReference type="Gene3D" id="3.40.630.30">
    <property type="match status" value="1"/>
</dbReference>
<dbReference type="Proteomes" id="UP000006695">
    <property type="component" value="Chromosome"/>
</dbReference>
<evidence type="ECO:0000313" key="2">
    <source>
        <dbReference type="EMBL" id="ABQ25414.1"/>
    </source>
</evidence>
<protein>
    <submittedName>
        <fullName evidence="2">GCN5-related N-acetyltransferase</fullName>
    </submittedName>
</protein>
<dbReference type="InterPro" id="IPR052729">
    <property type="entry name" value="Acyl/Acetyltrans_Enzymes"/>
</dbReference>
<proteinExistence type="predicted"/>
<dbReference type="STRING" id="351605.Gura_1210"/>
<keyword evidence="2" id="KW-0808">Transferase</keyword>
<dbReference type="Gene3D" id="3.40.630.90">
    <property type="match status" value="1"/>
</dbReference>
<evidence type="ECO:0000313" key="3">
    <source>
        <dbReference type="Proteomes" id="UP000006695"/>
    </source>
</evidence>
<dbReference type="EMBL" id="CP000698">
    <property type="protein sequence ID" value="ABQ25414.1"/>
    <property type="molecule type" value="Genomic_DNA"/>
</dbReference>
<dbReference type="HOGENOM" id="CLU_054109_0_0_7"/>